<dbReference type="GO" id="GO:0004016">
    <property type="term" value="F:adenylate cyclase activity"/>
    <property type="evidence" value="ECO:0007669"/>
    <property type="project" value="TreeGrafter"/>
</dbReference>
<feature type="compositionally biased region" description="Basic and acidic residues" evidence="3">
    <location>
        <begin position="731"/>
        <end position="749"/>
    </location>
</feature>
<evidence type="ECO:0000256" key="2">
    <source>
        <dbReference type="ARBA" id="ARBA00022840"/>
    </source>
</evidence>
<dbReference type="Proteomes" id="UP000094527">
    <property type="component" value="Unassembled WGS sequence"/>
</dbReference>
<dbReference type="PANTHER" id="PTHR16305:SF28">
    <property type="entry name" value="GUANYLATE CYCLASE DOMAIN-CONTAINING PROTEIN"/>
    <property type="match status" value="1"/>
</dbReference>
<keyword evidence="1" id="KW-0547">Nucleotide-binding</keyword>
<organism evidence="4 5">
    <name type="scientific">Orchesella cincta</name>
    <name type="common">Springtail</name>
    <name type="synonym">Podura cincta</name>
    <dbReference type="NCBI Taxonomy" id="48709"/>
    <lineage>
        <taxon>Eukaryota</taxon>
        <taxon>Metazoa</taxon>
        <taxon>Ecdysozoa</taxon>
        <taxon>Arthropoda</taxon>
        <taxon>Hexapoda</taxon>
        <taxon>Collembola</taxon>
        <taxon>Entomobryomorpha</taxon>
        <taxon>Entomobryoidea</taxon>
        <taxon>Orchesellidae</taxon>
        <taxon>Orchesellinae</taxon>
        <taxon>Orchesella</taxon>
    </lineage>
</organism>
<dbReference type="GO" id="GO:0005524">
    <property type="term" value="F:ATP binding"/>
    <property type="evidence" value="ECO:0007669"/>
    <property type="project" value="UniProtKB-KW"/>
</dbReference>
<comment type="caution">
    <text evidence="4">The sequence shown here is derived from an EMBL/GenBank/DDBJ whole genome shotgun (WGS) entry which is preliminary data.</text>
</comment>
<reference evidence="4 5" key="1">
    <citation type="journal article" date="2016" name="Genome Biol. Evol.">
        <title>Gene Family Evolution Reflects Adaptation to Soil Environmental Stressors in the Genome of the Collembolan Orchesella cincta.</title>
        <authorList>
            <person name="Faddeeva-Vakhrusheva A."/>
            <person name="Derks M.F."/>
            <person name="Anvar S.Y."/>
            <person name="Agamennone V."/>
            <person name="Suring W."/>
            <person name="Smit S."/>
            <person name="van Straalen N.M."/>
            <person name="Roelofs D."/>
        </authorList>
    </citation>
    <scope>NUCLEOTIDE SEQUENCE [LARGE SCALE GENOMIC DNA]</scope>
    <source>
        <tissue evidence="4">Mixed pool</tissue>
    </source>
</reference>
<evidence type="ECO:0000256" key="1">
    <source>
        <dbReference type="ARBA" id="ARBA00022741"/>
    </source>
</evidence>
<protein>
    <submittedName>
        <fullName evidence="4">Adenylate cyclase type 10</fullName>
    </submittedName>
</protein>
<dbReference type="STRING" id="48709.A0A1D2NDV7"/>
<feature type="region of interest" description="Disordered" evidence="3">
    <location>
        <begin position="637"/>
        <end position="662"/>
    </location>
</feature>
<gene>
    <name evidence="4" type="ORF">Ocin01_03225</name>
</gene>
<evidence type="ECO:0000256" key="3">
    <source>
        <dbReference type="SAM" id="MobiDB-lite"/>
    </source>
</evidence>
<dbReference type="OrthoDB" id="194468at2759"/>
<evidence type="ECO:0000313" key="4">
    <source>
        <dbReference type="EMBL" id="ODN03431.1"/>
    </source>
</evidence>
<name>A0A1D2NDV7_ORCCI</name>
<proteinExistence type="predicted"/>
<feature type="region of interest" description="Disordered" evidence="3">
    <location>
        <begin position="731"/>
        <end position="771"/>
    </location>
</feature>
<evidence type="ECO:0000313" key="5">
    <source>
        <dbReference type="Proteomes" id="UP000094527"/>
    </source>
</evidence>
<dbReference type="GO" id="GO:0005737">
    <property type="term" value="C:cytoplasm"/>
    <property type="evidence" value="ECO:0007669"/>
    <property type="project" value="TreeGrafter"/>
</dbReference>
<dbReference type="OMA" id="EWWFTGR"/>
<keyword evidence="5" id="KW-1185">Reference proteome</keyword>
<accession>A0A1D2NDV7</accession>
<sequence>MVYYPGRLTCDQDTAYFSKLPLENFKLMEAKELKGIKDVGKIYEFVNADSSDDNSIPFFQYPMLGRENELTYFKTALQRTKKELGNISAQHNMGGTFLNRALGVGAPDLSGNNKNVWMIIFEGDNGVGKSRMLGACIHEAEKLNIRVFTVGMTLASSSQAHFAISCLVIEALGMLELRTVPEREEYLRKHVTDSDLAADLCLLNEILHTKFPLNPKYTAMDVNTCAAIAQHVLASLLRVTYPEDLILFVVDDAHLMDPRSWEYLVYVSKSPNVFGLFSLRRSNAGSPKLQDSVTKQIYHNKNIKIIRIGGLPPNLLLPLACQIMHVKAIPQDLEKLITNKSNGVGAWIDQVLKELIRTQIIRFEKDGYNKMPMAVVDKKYLEKMTKVPKKSFRRWAQEDNDDNIRYANAGNDAFSVGAADANAKEEIINPLERVLVIKSDTNIHSVPVSGTLKEILLDAYDELNPNEQIILKAATVLGVRFSRQMLTRLLPSYEMWARKYDQGFNSLLEAKYFRCASGTAKQKEASSAINAKPECFCRDDEFTAFIGAMEGGQSVEKRPKYYSCRFMEFMKENMVEVVYDVMTEDQRAEFHLKAAKYLDSSIIRCESCGGEDRSYLFGFVRKINDYSVDNEGGLRLSGQARRKSSQKGGGDLGLSNIPHQGKHHATIETQLEGLRKTFEQSGTKVGNIELDIMRTLMDFDKNENRTTGCCCCRRAKAKEIAEEEAVINRFEEQELVEHPPSGAEREGTTHRSLTSSHLPPDVEPRHSRRTSQVANGIPIHMHHSIDHHQLSEGQTQNQTPLISFVDLRTCQCAVLQAKICVEMVFHYREAKKYGRCLQNLLDAAESDVTVGNGTQALVHIEDALGLLTRVKDGDLPAPDRDDQDDATIDEKEAESQIEFLSGLAYFEIGVNTKAREYFLKALHRLGLKIHYDESGVRRDAAILGAKMRLWRTHHCSCCYRKRNANNENDDTWQKKIRILSYLHSLFKNEKKIEMALLVTIWQVIIAEQYGEIVHDIIPAYANMMGIYSALSKHRDAKRYEHFALEMIRSSVGSDSQIEPLGLITSANLFLSVAIIRLSRGEIESSSSAAYLALRIAQTIHDNALTIRVLPLLCQTLLLSLRITEIAEALQKLWFLAEESDDWTGVSNYYAICLDLLLNTAYPLEHFGVCENFITNSDWTAETNMFRDVETQYSMECSLALWYSRYSRWEQSQKWLTEAEAHKPKYHSFSTVNSDLKLLECQLIFVNHYLDSKRYQHFAKARNAAKELMRTLTKATEVVPVLKPRFTHLMAYYYRVRSRNVEAEKQLKAAEKLAEKMGNNLEQEWLIHSRTVWADLAIPTIKYFWLEHTEAHTLDWHSSGKIPWANIMYSLPLPAWK</sequence>
<keyword evidence="2" id="KW-0067">ATP-binding</keyword>
<dbReference type="EMBL" id="LJIJ01000073">
    <property type="protein sequence ID" value="ODN03431.1"/>
    <property type="molecule type" value="Genomic_DNA"/>
</dbReference>
<dbReference type="PANTHER" id="PTHR16305">
    <property type="entry name" value="TESTICULAR SOLUBLE ADENYLYL CYCLASE"/>
    <property type="match status" value="1"/>
</dbReference>